<dbReference type="Gene3D" id="3.30.70.660">
    <property type="entry name" value="Pseudouridine synthase I, catalytic domain, C-terminal subdomain"/>
    <property type="match status" value="1"/>
</dbReference>
<keyword evidence="2 6" id="KW-0819">tRNA processing</keyword>
<evidence type="ECO:0000256" key="5">
    <source>
        <dbReference type="PIRSR" id="PIRSR001430-2"/>
    </source>
</evidence>
<keyword evidence="9" id="KW-1185">Reference proteome</keyword>
<comment type="caution">
    <text evidence="8">The sequence shown here is derived from an EMBL/GenBank/DDBJ whole genome shotgun (WGS) entry which is preliminary data.</text>
</comment>
<sequence>MRYKLVLSYLGHKFNGWTQGEIKSDTVCAVLEKALKQIGKQDIQLHGSSRTDIGVHAIKTTAHFDFQRRHRITNELQEDYEPEQMKRMINSLKSSDYVKVLEVHQVPATYNARRDAVERYYMYRILQVHSKEDAAYRHPLLMDRVWFLDTREGQKRLDVAKMREILPHLTSGRMDLSSLCRRAERLKRYHGDEHVVRRINSIEVEELECNSNPEITCSEWNKEIRIHVKAPSFIHNQVRILAGLLMAVGRGDLLPSSIPDLIADKKRHSKVMTAPASGLYLMNVKEKSDLT</sequence>
<dbReference type="Proteomes" id="UP001431209">
    <property type="component" value="Unassembled WGS sequence"/>
</dbReference>
<protein>
    <recommendedName>
        <fullName evidence="6">tRNA pseudouridine synthase</fullName>
        <ecNumber evidence="6">5.4.99.12</ecNumber>
    </recommendedName>
</protein>
<reference evidence="8 9" key="1">
    <citation type="submission" date="2024-03" db="EMBL/GenBank/DDBJ databases">
        <title>The Acrasis kona genome and developmental transcriptomes reveal deep origins of eukaryotic multicellular pathways.</title>
        <authorList>
            <person name="Sheikh S."/>
            <person name="Fu C.-J."/>
            <person name="Brown M.W."/>
            <person name="Baldauf S.L."/>
        </authorList>
    </citation>
    <scope>NUCLEOTIDE SEQUENCE [LARGE SCALE GENOMIC DNA]</scope>
    <source>
        <strain evidence="8 9">ATCC MYA-3509</strain>
    </source>
</reference>
<comment type="similarity">
    <text evidence="1 6">Belongs to the tRNA pseudouridine synthase TruA family.</text>
</comment>
<comment type="catalytic activity">
    <reaction evidence="6">
        <text>uridine(38/39/40) in tRNA = pseudouridine(38/39/40) in tRNA</text>
        <dbReference type="Rhea" id="RHEA:22376"/>
        <dbReference type="Rhea" id="RHEA-COMP:10085"/>
        <dbReference type="Rhea" id="RHEA-COMP:10087"/>
        <dbReference type="ChEBI" id="CHEBI:65314"/>
        <dbReference type="ChEBI" id="CHEBI:65315"/>
        <dbReference type="EC" id="5.4.99.12"/>
    </reaction>
</comment>
<feature type="domain" description="Pseudouridine synthase I TruA alpha/beta" evidence="7">
    <location>
        <begin position="186"/>
        <end position="285"/>
    </location>
</feature>
<organism evidence="8 9">
    <name type="scientific">Acrasis kona</name>
    <dbReference type="NCBI Taxonomy" id="1008807"/>
    <lineage>
        <taxon>Eukaryota</taxon>
        <taxon>Discoba</taxon>
        <taxon>Heterolobosea</taxon>
        <taxon>Tetramitia</taxon>
        <taxon>Eutetramitia</taxon>
        <taxon>Acrasidae</taxon>
        <taxon>Acrasis</taxon>
    </lineage>
</organism>
<dbReference type="AlphaFoldDB" id="A0AAW2ZHL0"/>
<evidence type="ECO:0000256" key="2">
    <source>
        <dbReference type="ARBA" id="ARBA00022694"/>
    </source>
</evidence>
<feature type="active site" description="Nucleophile" evidence="4">
    <location>
        <position position="52"/>
    </location>
</feature>
<dbReference type="InterPro" id="IPR020097">
    <property type="entry name" value="PsdUridine_synth_TruA_a/b_dom"/>
</dbReference>
<dbReference type="HAMAP" id="MF_00171">
    <property type="entry name" value="TruA"/>
    <property type="match status" value="1"/>
</dbReference>
<feature type="binding site" evidence="5">
    <location>
        <position position="121"/>
    </location>
    <ligand>
        <name>substrate</name>
    </ligand>
</feature>
<dbReference type="GO" id="GO:0031119">
    <property type="term" value="P:tRNA pseudouridine synthesis"/>
    <property type="evidence" value="ECO:0007669"/>
    <property type="project" value="TreeGrafter"/>
</dbReference>
<dbReference type="EMBL" id="JAOPGA020001408">
    <property type="protein sequence ID" value="KAL0488137.1"/>
    <property type="molecule type" value="Genomic_DNA"/>
</dbReference>
<feature type="domain" description="Pseudouridine synthase I TruA alpha/beta" evidence="7">
    <location>
        <begin position="8"/>
        <end position="105"/>
    </location>
</feature>
<dbReference type="InterPro" id="IPR020095">
    <property type="entry name" value="PsdUridine_synth_TruA_C"/>
</dbReference>
<evidence type="ECO:0000313" key="8">
    <source>
        <dbReference type="EMBL" id="KAL0488137.1"/>
    </source>
</evidence>
<dbReference type="InterPro" id="IPR020103">
    <property type="entry name" value="PsdUridine_synth_cat_dom_sf"/>
</dbReference>
<proteinExistence type="inferred from homology"/>
<dbReference type="PIRSF" id="PIRSF001430">
    <property type="entry name" value="tRNA_psdUrid_synth"/>
    <property type="match status" value="1"/>
</dbReference>
<dbReference type="GO" id="GO:0160147">
    <property type="term" value="F:tRNA pseudouridine(38-40) synthase activity"/>
    <property type="evidence" value="ECO:0007669"/>
    <property type="project" value="UniProtKB-EC"/>
</dbReference>
<evidence type="ECO:0000256" key="4">
    <source>
        <dbReference type="PIRSR" id="PIRSR001430-1"/>
    </source>
</evidence>
<evidence type="ECO:0000256" key="3">
    <source>
        <dbReference type="ARBA" id="ARBA00023235"/>
    </source>
</evidence>
<evidence type="ECO:0000256" key="6">
    <source>
        <dbReference type="RuleBase" id="RU003792"/>
    </source>
</evidence>
<accession>A0AAW2ZHL0</accession>
<dbReference type="EC" id="5.4.99.12" evidence="6"/>
<evidence type="ECO:0000256" key="1">
    <source>
        <dbReference type="ARBA" id="ARBA00009375"/>
    </source>
</evidence>
<dbReference type="Gene3D" id="3.30.70.580">
    <property type="entry name" value="Pseudouridine synthase I, catalytic domain, N-terminal subdomain"/>
    <property type="match status" value="1"/>
</dbReference>
<dbReference type="InterPro" id="IPR020094">
    <property type="entry name" value="TruA/RsuA/RluB/E/F_N"/>
</dbReference>
<name>A0AAW2ZHL0_9EUKA</name>
<evidence type="ECO:0000259" key="7">
    <source>
        <dbReference type="Pfam" id="PF01416"/>
    </source>
</evidence>
<dbReference type="InterPro" id="IPR001406">
    <property type="entry name" value="PsdUridine_synth_TruA"/>
</dbReference>
<dbReference type="SUPFAM" id="SSF55120">
    <property type="entry name" value="Pseudouridine synthase"/>
    <property type="match status" value="1"/>
</dbReference>
<evidence type="ECO:0000313" key="9">
    <source>
        <dbReference type="Proteomes" id="UP001431209"/>
    </source>
</evidence>
<dbReference type="PANTHER" id="PTHR11142:SF0">
    <property type="entry name" value="TRNA PSEUDOURIDINE SYNTHASE-LIKE 1"/>
    <property type="match status" value="1"/>
</dbReference>
<dbReference type="Pfam" id="PF01416">
    <property type="entry name" value="PseudoU_synth_1"/>
    <property type="match status" value="2"/>
</dbReference>
<gene>
    <name evidence="8" type="ORF">AKO1_008968</name>
</gene>
<keyword evidence="3 6" id="KW-0413">Isomerase</keyword>
<dbReference type="PANTHER" id="PTHR11142">
    <property type="entry name" value="PSEUDOURIDYLATE SYNTHASE"/>
    <property type="match status" value="1"/>
</dbReference>
<dbReference type="GO" id="GO:0003723">
    <property type="term" value="F:RNA binding"/>
    <property type="evidence" value="ECO:0007669"/>
    <property type="project" value="InterPro"/>
</dbReference>